<feature type="coiled-coil region" evidence="1">
    <location>
        <begin position="206"/>
        <end position="250"/>
    </location>
</feature>
<evidence type="ECO:0000256" key="1">
    <source>
        <dbReference type="SAM" id="Coils"/>
    </source>
</evidence>
<feature type="region of interest" description="Disordered" evidence="2">
    <location>
        <begin position="290"/>
        <end position="320"/>
    </location>
</feature>
<gene>
    <name evidence="3 5" type="ORF">BDZ99DRAFT_527920</name>
</gene>
<reference evidence="5" key="2">
    <citation type="submission" date="2020-04" db="EMBL/GenBank/DDBJ databases">
        <authorList>
            <consortium name="NCBI Genome Project"/>
        </authorList>
    </citation>
    <scope>NUCLEOTIDE SEQUENCE</scope>
    <source>
        <strain evidence="5">CBS 304.34</strain>
    </source>
</reference>
<protein>
    <submittedName>
        <fullName evidence="3 5">Uncharacterized protein</fullName>
    </submittedName>
</protein>
<reference evidence="5" key="3">
    <citation type="submission" date="2025-04" db="UniProtKB">
        <authorList>
            <consortium name="RefSeq"/>
        </authorList>
    </citation>
    <scope>IDENTIFICATION</scope>
    <source>
        <strain evidence="5">CBS 304.34</strain>
    </source>
</reference>
<dbReference type="GeneID" id="54467209"/>
<dbReference type="OrthoDB" id="4630416at2759"/>
<accession>A0A6A6XZL3</accession>
<evidence type="ECO:0000256" key="2">
    <source>
        <dbReference type="SAM" id="MobiDB-lite"/>
    </source>
</evidence>
<sequence>MSYVKTRGIKVTHNGIDFMYSGNGLLRLGYKFDGDTVTHARHYKTGTVMKVYKAASKKPRNWWRAQCAFRGVPEDGENEMLWKLKGAAPNVVLPELVELEKEAKARWDANHDAAVKREKARREKAKRKLVDEKVRALKAALLDGESGQEALVYKSDWDAVEEAAESLGLVVEGFNWAQLRRDFPCDQYYALCIVVGTSERAVDAQLAVLRQEEQDLIEVKEKAAREREQAEKLREQAEREEQARRVAAVAKESEKNGTWDVTGTWKIFSDAIEEQYPVCEGWMRFETQNKAVKAKDATASTGQKRKRQDDSGDEDDDEWA</sequence>
<evidence type="ECO:0000313" key="5">
    <source>
        <dbReference type="RefSeq" id="XP_033568926.1"/>
    </source>
</evidence>
<organism evidence="3">
    <name type="scientific">Mytilinidion resinicola</name>
    <dbReference type="NCBI Taxonomy" id="574789"/>
    <lineage>
        <taxon>Eukaryota</taxon>
        <taxon>Fungi</taxon>
        <taxon>Dikarya</taxon>
        <taxon>Ascomycota</taxon>
        <taxon>Pezizomycotina</taxon>
        <taxon>Dothideomycetes</taxon>
        <taxon>Pleosporomycetidae</taxon>
        <taxon>Mytilinidiales</taxon>
        <taxon>Mytilinidiaceae</taxon>
        <taxon>Mytilinidion</taxon>
    </lineage>
</organism>
<proteinExistence type="predicted"/>
<evidence type="ECO:0000313" key="3">
    <source>
        <dbReference type="EMBL" id="KAF2801962.1"/>
    </source>
</evidence>
<dbReference type="Proteomes" id="UP000504636">
    <property type="component" value="Unplaced"/>
</dbReference>
<dbReference type="RefSeq" id="XP_033568926.1">
    <property type="nucleotide sequence ID" value="XM_033726316.1"/>
</dbReference>
<dbReference type="EMBL" id="MU003726">
    <property type="protein sequence ID" value="KAF2801962.1"/>
    <property type="molecule type" value="Genomic_DNA"/>
</dbReference>
<dbReference type="AlphaFoldDB" id="A0A6A6XZL3"/>
<keyword evidence="4" id="KW-1185">Reference proteome</keyword>
<keyword evidence="1" id="KW-0175">Coiled coil</keyword>
<name>A0A6A6XZL3_9PEZI</name>
<reference evidence="3 5" key="1">
    <citation type="journal article" date="2020" name="Stud. Mycol.">
        <title>101 Dothideomycetes genomes: a test case for predicting lifestyles and emergence of pathogens.</title>
        <authorList>
            <person name="Haridas S."/>
            <person name="Albert R."/>
            <person name="Binder M."/>
            <person name="Bloem J."/>
            <person name="Labutti K."/>
            <person name="Salamov A."/>
            <person name="Andreopoulos B."/>
            <person name="Baker S."/>
            <person name="Barry K."/>
            <person name="Bills G."/>
            <person name="Bluhm B."/>
            <person name="Cannon C."/>
            <person name="Castanera R."/>
            <person name="Culley D."/>
            <person name="Daum C."/>
            <person name="Ezra D."/>
            <person name="Gonzalez J."/>
            <person name="Henrissat B."/>
            <person name="Kuo A."/>
            <person name="Liang C."/>
            <person name="Lipzen A."/>
            <person name="Lutzoni F."/>
            <person name="Magnuson J."/>
            <person name="Mondo S."/>
            <person name="Nolan M."/>
            <person name="Ohm R."/>
            <person name="Pangilinan J."/>
            <person name="Park H.-J."/>
            <person name="Ramirez L."/>
            <person name="Alfaro M."/>
            <person name="Sun H."/>
            <person name="Tritt A."/>
            <person name="Yoshinaga Y."/>
            <person name="Zwiers L.-H."/>
            <person name="Turgeon B."/>
            <person name="Goodwin S."/>
            <person name="Spatafora J."/>
            <person name="Crous P."/>
            <person name="Grigoriev I."/>
        </authorList>
    </citation>
    <scope>NUCLEOTIDE SEQUENCE</scope>
    <source>
        <strain evidence="3 5">CBS 304.34</strain>
    </source>
</reference>
<evidence type="ECO:0000313" key="4">
    <source>
        <dbReference type="Proteomes" id="UP000504636"/>
    </source>
</evidence>
<feature type="compositionally biased region" description="Acidic residues" evidence="2">
    <location>
        <begin position="311"/>
        <end position="320"/>
    </location>
</feature>